<dbReference type="Proteomes" id="UP000002059">
    <property type="component" value="Partially assembled WGS sequence"/>
</dbReference>
<evidence type="ECO:0000256" key="2">
    <source>
        <dbReference type="SAM" id="Phobius"/>
    </source>
</evidence>
<feature type="compositionally biased region" description="Basic residues" evidence="1">
    <location>
        <begin position="85"/>
        <end position="96"/>
    </location>
</feature>
<feature type="compositionally biased region" description="Basic and acidic residues" evidence="1">
    <location>
        <begin position="187"/>
        <end position="224"/>
    </location>
</feature>
<dbReference type="OrthoDB" id="5415055at2759"/>
<dbReference type="OMA" id="ASWLAWP"/>
<keyword evidence="2" id="KW-1133">Transmembrane helix</keyword>
<feature type="region of interest" description="Disordered" evidence="1">
    <location>
        <begin position="358"/>
        <end position="382"/>
    </location>
</feature>
<protein>
    <recommendedName>
        <fullName evidence="5">NTP binding protein</fullName>
    </recommendedName>
</protein>
<sequence length="928" mass="103107">MQTFVPEFSSSSLTSTKPAVLNRREDGTRRKSQRSSSWSAWVPPPLLRRPSDKVSPTRSSSLGRQSNPNIAQSSEQKEPEEKRGSFRKWGKRKNKKSVTFEDDIGVDLDEDLGSASGTVRRQKVSKRGPVSGIFLQQSQNEEYKCDPDSVSRFDFANRPAPSPGSWNEPPTPGQEAANREYWSSLRRRLEENAQYREEQHVTKSGRKEQDNSSHQRTVSRDDQLTARGANPRTGVVSPSIMSVGSNSSSRDSQEDNATPKWRLKGNGWISLDPNEKTPFPSPPADGIAQPKFPNLQGHKVEPPALHSPLRKSNIHLTKFEDKVGINTTTSKEPSSLEMTTQQIVDFQKAIERVYHEGGHMLDPDTIPTPRSVTPTGLSTPPRRLSRNIREKLLGRKRDAASFPPASFSKRRLEQDNDNDIACESNHLDSNIKVTPSNDLLRPAVLGSRNKFNESEVVNNEAQAISSPRHTHGLNQDSFLDQGGVLGQDRSQVSLSQTEICPHCPSSPWMIAYEFPVKKFRAYPATPPNLSTDEGGITGKAPPAYTLTKAEILHGRQLLGGLLRKVWKHTTKEDMLTRDQEISEFLSCSTHLKLPEQGKQSSTIITTMIPTSITTSTTSSNLPLAIGPLPLSPGATHEKICPIHSGICWNQQQSPLWSEALRKSTSTLNGNAEEEDINNVPRNIPPNLARNMHGSIPISEALSDPRSVQLIRDCGFHDQRGSLKTGMRTDDPNVPPFATSLVLSPIHLNGTWPRNRTARFQNGEISSKMMEQGFENIRSLSNRCSQSDAGEIAPPETKTGYNENVLCDQFEPTLDAVASSFQSLYYVVSDHHTINFIRLTAVQFLNMALHCLKTTMRVCNCCHEFSKTGVFPEIPQNVDDIGVLILDFGRAFVYFAIMVVVFTILARGLGLLATVASWLAWPIRVWGLL</sequence>
<feature type="compositionally biased region" description="Polar residues" evidence="1">
    <location>
        <begin position="1"/>
        <end position="17"/>
    </location>
</feature>
<dbReference type="HOGENOM" id="CLU_014847_0_0_1"/>
<feature type="compositionally biased region" description="Acidic residues" evidence="1">
    <location>
        <begin position="100"/>
        <end position="112"/>
    </location>
</feature>
<keyword evidence="2" id="KW-0812">Transmembrane</keyword>
<name>C1GYS2_PARBA</name>
<dbReference type="eggNOG" id="ENOG502TEVN">
    <property type="taxonomic scope" value="Eukaryota"/>
</dbReference>
<dbReference type="GeneID" id="9097654"/>
<dbReference type="RefSeq" id="XP_015702122.1">
    <property type="nucleotide sequence ID" value="XM_015845033.1"/>
</dbReference>
<organism evidence="3 4">
    <name type="scientific">Paracoccidioides lutzii (strain ATCC MYA-826 / Pb01)</name>
    <name type="common">Paracoccidioides brasiliensis</name>
    <dbReference type="NCBI Taxonomy" id="502779"/>
    <lineage>
        <taxon>Eukaryota</taxon>
        <taxon>Fungi</taxon>
        <taxon>Dikarya</taxon>
        <taxon>Ascomycota</taxon>
        <taxon>Pezizomycotina</taxon>
        <taxon>Eurotiomycetes</taxon>
        <taxon>Eurotiomycetidae</taxon>
        <taxon>Onygenales</taxon>
        <taxon>Ajellomycetaceae</taxon>
        <taxon>Paracoccidioides</taxon>
    </lineage>
</organism>
<keyword evidence="4" id="KW-1185">Reference proteome</keyword>
<evidence type="ECO:0008006" key="5">
    <source>
        <dbReference type="Google" id="ProtNLM"/>
    </source>
</evidence>
<dbReference type="KEGG" id="pbl:PAAG_03666"/>
<keyword evidence="2" id="KW-0472">Membrane</keyword>
<evidence type="ECO:0000313" key="3">
    <source>
        <dbReference type="EMBL" id="EEH41745.2"/>
    </source>
</evidence>
<gene>
    <name evidence="3" type="ORF">PAAG_03666</name>
</gene>
<dbReference type="EMBL" id="KN294000">
    <property type="protein sequence ID" value="EEH41745.2"/>
    <property type="molecule type" value="Genomic_DNA"/>
</dbReference>
<accession>C1GYS2</accession>
<evidence type="ECO:0000256" key="1">
    <source>
        <dbReference type="SAM" id="MobiDB-lite"/>
    </source>
</evidence>
<dbReference type="VEuPathDB" id="FungiDB:PAAG_03666"/>
<feature type="compositionally biased region" description="Basic and acidic residues" evidence="1">
    <location>
        <begin position="75"/>
        <end position="84"/>
    </location>
</feature>
<feature type="compositionally biased region" description="Polar residues" evidence="1">
    <location>
        <begin position="368"/>
        <end position="378"/>
    </location>
</feature>
<reference evidence="3 4" key="1">
    <citation type="journal article" date="2011" name="PLoS Genet.">
        <title>Comparative genomic analysis of human fungal pathogens causing paracoccidioidomycosis.</title>
        <authorList>
            <person name="Desjardins C.A."/>
            <person name="Champion M.D."/>
            <person name="Holder J.W."/>
            <person name="Muszewska A."/>
            <person name="Goldberg J."/>
            <person name="Bailao A.M."/>
            <person name="Brigido M.M."/>
            <person name="Ferreira M.E."/>
            <person name="Garcia A.M."/>
            <person name="Grynberg M."/>
            <person name="Gujja S."/>
            <person name="Heiman D.I."/>
            <person name="Henn M.R."/>
            <person name="Kodira C.D."/>
            <person name="Leon-Narvaez H."/>
            <person name="Longo L.V."/>
            <person name="Ma L.J."/>
            <person name="Malavazi I."/>
            <person name="Matsuo A.L."/>
            <person name="Morais F.V."/>
            <person name="Pereira M."/>
            <person name="Rodriguez-Brito S."/>
            <person name="Sakthikumar S."/>
            <person name="Salem-Izacc S.M."/>
            <person name="Sykes S.M."/>
            <person name="Teixeira M.M."/>
            <person name="Vallejo M.C."/>
            <person name="Walter M.E."/>
            <person name="Yandava C."/>
            <person name="Young S."/>
            <person name="Zeng Q."/>
            <person name="Zucker J."/>
            <person name="Felipe M.S."/>
            <person name="Goldman G.H."/>
            <person name="Haas B.J."/>
            <person name="McEwen J.G."/>
            <person name="Nino-Vega G."/>
            <person name="Puccia R."/>
            <person name="San-Blas G."/>
            <person name="Soares C.M."/>
            <person name="Birren B.W."/>
            <person name="Cuomo C.A."/>
        </authorList>
    </citation>
    <scope>NUCLEOTIDE SEQUENCE [LARGE SCALE GENOMIC DNA]</scope>
    <source>
        <strain evidence="4">ATCC MYA-826 / Pb01</strain>
    </source>
</reference>
<dbReference type="AlphaFoldDB" id="C1GYS2"/>
<feature type="region of interest" description="Disordered" evidence="1">
    <location>
        <begin position="1"/>
        <end position="276"/>
    </location>
</feature>
<feature type="compositionally biased region" description="Polar residues" evidence="1">
    <location>
        <begin position="54"/>
        <end position="74"/>
    </location>
</feature>
<evidence type="ECO:0000313" key="4">
    <source>
        <dbReference type="Proteomes" id="UP000002059"/>
    </source>
</evidence>
<feature type="compositionally biased region" description="Polar residues" evidence="1">
    <location>
        <begin position="239"/>
        <end position="250"/>
    </location>
</feature>
<feature type="transmembrane region" description="Helical" evidence="2">
    <location>
        <begin position="891"/>
        <end position="920"/>
    </location>
</feature>
<proteinExistence type="predicted"/>
<feature type="compositionally biased region" description="Basic and acidic residues" evidence="1">
    <location>
        <begin position="141"/>
        <end position="151"/>
    </location>
</feature>